<reference evidence="1 2" key="1">
    <citation type="submission" date="2019-04" db="EMBL/GenBank/DDBJ databases">
        <title>Comparative genomics of Aeromonas veronii strains pathogenic to fish.</title>
        <authorList>
            <person name="Cascarano M.C."/>
            <person name="Smyrli M."/>
            <person name="Katharios P."/>
        </authorList>
    </citation>
    <scope>NUCLEOTIDE SEQUENCE [LARGE SCALE GENOMIC DNA]</scope>
    <source>
        <strain evidence="1 2">XU1</strain>
    </source>
</reference>
<evidence type="ECO:0000313" key="2">
    <source>
        <dbReference type="Proteomes" id="UP000309618"/>
    </source>
</evidence>
<sequence>MLHAQRCQRFDENLDNTLGPVEVFLDLSAPQHSITGRAIHQLMYRNQDLYEMAPNPSGTPHTGGEHSFCIKGSRQEVNAWLDLFAEAYPSVATMVGFVKAHVRKEFVSGNWRQYNRINFKLKNMKTLEQKEGVDQPVAVCWFRSQNEKNASIRSND</sequence>
<proteinExistence type="predicted"/>
<protein>
    <submittedName>
        <fullName evidence="1">Uncharacterized protein</fullName>
    </submittedName>
</protein>
<name>A0A4S5CH72_AERVE</name>
<dbReference type="RefSeq" id="WP_136501862.1">
    <property type="nucleotide sequence ID" value="NZ_SSUX01000008.1"/>
</dbReference>
<evidence type="ECO:0000313" key="1">
    <source>
        <dbReference type="EMBL" id="THJ45039.1"/>
    </source>
</evidence>
<dbReference type="AlphaFoldDB" id="A0A4S5CH72"/>
<accession>A0A4S5CH72</accession>
<dbReference type="EMBL" id="SSUX01000008">
    <property type="protein sequence ID" value="THJ45039.1"/>
    <property type="molecule type" value="Genomic_DNA"/>
</dbReference>
<comment type="caution">
    <text evidence="1">The sequence shown here is derived from an EMBL/GenBank/DDBJ whole genome shotgun (WGS) entry which is preliminary data.</text>
</comment>
<dbReference type="Proteomes" id="UP000309618">
    <property type="component" value="Unassembled WGS sequence"/>
</dbReference>
<organism evidence="1 2">
    <name type="scientific">Aeromonas veronii</name>
    <dbReference type="NCBI Taxonomy" id="654"/>
    <lineage>
        <taxon>Bacteria</taxon>
        <taxon>Pseudomonadati</taxon>
        <taxon>Pseudomonadota</taxon>
        <taxon>Gammaproteobacteria</taxon>
        <taxon>Aeromonadales</taxon>
        <taxon>Aeromonadaceae</taxon>
        <taxon>Aeromonas</taxon>
    </lineage>
</organism>
<gene>
    <name evidence="1" type="ORF">E8Q35_12700</name>
</gene>